<evidence type="ECO:0000313" key="2">
    <source>
        <dbReference type="Proteomes" id="UP000228484"/>
    </source>
</evidence>
<evidence type="ECO:0000313" key="1">
    <source>
        <dbReference type="EMBL" id="PIE94098.1"/>
    </source>
</evidence>
<accession>A0A2G6QBA3</accession>
<dbReference type="AlphaFoldDB" id="A0A2G6QBA3"/>
<sequence length="61" mass="7300">MNVILYLLRLVFLFRLLTYCMPQYLFYKKENKCNGPPFDIKKSYENIALLKSFVTNLLCLT</sequence>
<keyword evidence="2" id="KW-1185">Reference proteome</keyword>
<dbReference type="EMBL" id="NWUW01000012">
    <property type="protein sequence ID" value="PIE94098.1"/>
    <property type="molecule type" value="Genomic_DNA"/>
</dbReference>
<comment type="caution">
    <text evidence="1">The sequence shown here is derived from an EMBL/GenBank/DDBJ whole genome shotgun (WGS) entry which is preliminary data.</text>
</comment>
<protein>
    <submittedName>
        <fullName evidence="1">Uncharacterized protein</fullName>
    </submittedName>
</protein>
<dbReference type="Proteomes" id="UP000228484">
    <property type="component" value="Unassembled WGS sequence"/>
</dbReference>
<gene>
    <name evidence="1" type="ORF">CO726_18065</name>
</gene>
<proteinExistence type="predicted"/>
<reference evidence="1 2" key="1">
    <citation type="submission" date="2017-09" db="EMBL/GenBank/DDBJ databases">
        <title>Biocontrol bacteria screening and application from spent mushroom substrate.</title>
        <authorList>
            <person name="Sun X."/>
        </authorList>
    </citation>
    <scope>NUCLEOTIDE SEQUENCE [LARGE SCALE GENOMIC DNA]</scope>
    <source>
        <strain evidence="1 2">100374</strain>
    </source>
</reference>
<name>A0A2G6QBA3_9BACI</name>
<organism evidence="1 2">
    <name type="scientific">Bacillus fungorum</name>
    <dbReference type="NCBI Taxonomy" id="2039284"/>
    <lineage>
        <taxon>Bacteria</taxon>
        <taxon>Bacillati</taxon>
        <taxon>Bacillota</taxon>
        <taxon>Bacilli</taxon>
        <taxon>Bacillales</taxon>
        <taxon>Bacillaceae</taxon>
        <taxon>Bacillus</taxon>
    </lineage>
</organism>